<name>A0ABS6KNS2_9MYCO</name>
<comment type="caution">
    <text evidence="2">The sequence shown here is derived from an EMBL/GenBank/DDBJ whole genome shotgun (WGS) entry which is preliminary data.</text>
</comment>
<evidence type="ECO:0000256" key="1">
    <source>
        <dbReference type="SAM" id="MobiDB-lite"/>
    </source>
</evidence>
<gene>
    <name evidence="2" type="ORF">FR943_15695</name>
</gene>
<feature type="region of interest" description="Disordered" evidence="1">
    <location>
        <begin position="167"/>
        <end position="208"/>
    </location>
</feature>
<sequence length="334" mass="35050">MTLTVSQVLGAKPDALLTAAGDVGTVANQLDGQIANQKSQLGRLEDSWTGGASAAAQKQGEQMLVGQEAYRDKLRAMQQVMVSGGQQLTTIRTELQTLVSGGVSPLWNIADNGSVAPGPLLQQLATLSPVLGMQIKLKGLDVETAVKTLLDQFEQADKGAADALRKFLGEDTGEKDDSGDKKDDEHKPEDKPETPEDSPGGQNPADIAKGFLDRNASDLKGSGELPMDASVPNDVCCANFVTATLQKAGLIDWHSNGVADMSSRLQAEGWRVVPASEARPGDVAVINGSQHTELVAANSGGNVTLIGSNNVNDDGSQRISYGNPYGEVMYLSPP</sequence>
<protein>
    <submittedName>
        <fullName evidence="2">WXG100 family type VII secretion target</fullName>
    </submittedName>
</protein>
<proteinExistence type="predicted"/>
<reference evidence="2 3" key="1">
    <citation type="journal article" date="2021" name="Sci. Rep.">
        <title>Phenotypic and genomic hallmarks of a novel, potentially pathogenic rapidly growing Mycobacterium species related to the Mycobacterium fortuitum complex.</title>
        <authorList>
            <person name="Gharbi R."/>
            <person name="Khanna V."/>
            <person name="Frigui W."/>
            <person name="Mhenni B."/>
            <person name="Brosch R."/>
            <person name="Mardassi H."/>
        </authorList>
    </citation>
    <scope>NUCLEOTIDE SEQUENCE [LARGE SCALE GENOMIC DNA]</scope>
    <source>
        <strain evidence="2 3">TNTM28</strain>
    </source>
</reference>
<evidence type="ECO:0000313" key="3">
    <source>
        <dbReference type="Proteomes" id="UP000812982"/>
    </source>
</evidence>
<dbReference type="Proteomes" id="UP000812982">
    <property type="component" value="Unassembled WGS sequence"/>
</dbReference>
<dbReference type="InterPro" id="IPR010310">
    <property type="entry name" value="T7SS_ESAT-6-like"/>
</dbReference>
<evidence type="ECO:0000313" key="2">
    <source>
        <dbReference type="EMBL" id="MBU9765282.1"/>
    </source>
</evidence>
<dbReference type="Pfam" id="PF06013">
    <property type="entry name" value="WXG100"/>
    <property type="match status" value="1"/>
</dbReference>
<dbReference type="EMBL" id="VOMB01000019">
    <property type="protein sequence ID" value="MBU9765282.1"/>
    <property type="molecule type" value="Genomic_DNA"/>
</dbReference>
<organism evidence="2 3">
    <name type="scientific">[Mycobacterium] fortunisiensis</name>
    <dbReference type="NCBI Taxonomy" id="2600579"/>
    <lineage>
        <taxon>Bacteria</taxon>
        <taxon>Bacillati</taxon>
        <taxon>Actinomycetota</taxon>
        <taxon>Actinomycetes</taxon>
        <taxon>Mycobacteriales</taxon>
        <taxon>Mycobacteriaceae</taxon>
        <taxon>Mycolicibacterium</taxon>
    </lineage>
</organism>
<dbReference type="RefSeq" id="WP_217158769.1">
    <property type="nucleotide sequence ID" value="NZ_VOMB01000019.1"/>
</dbReference>
<keyword evidence="3" id="KW-1185">Reference proteome</keyword>
<accession>A0ABS6KNS2</accession>
<feature type="compositionally biased region" description="Basic and acidic residues" evidence="1">
    <location>
        <begin position="175"/>
        <end position="194"/>
    </location>
</feature>